<dbReference type="PANTHER" id="PTHR34046">
    <property type="entry name" value="OS06G0218800 PROTEIN"/>
    <property type="match status" value="1"/>
</dbReference>
<sequence>MENLRIRSSKQDVEVAGDGRRRRRSKPNDQPPCCRKHPKHRQSPGVCSLCLRDKLSRLPANSTSRCTTATVASSCSSSPSSYSSSSSSASSSYTSSPTHRYSFPKEGNDGFSLFLIGGKNMLTKSKSVAFASRLRSKEGKNKTGFFSKLLYPGRRVH</sequence>
<feature type="region of interest" description="Disordered" evidence="1">
    <location>
        <begin position="60"/>
        <end position="104"/>
    </location>
</feature>
<feature type="compositionally biased region" description="Low complexity" evidence="1">
    <location>
        <begin position="62"/>
        <end position="101"/>
    </location>
</feature>
<dbReference type="EMBL" id="JBBPBM010000008">
    <property type="protein sequence ID" value="KAK8572392.1"/>
    <property type="molecule type" value="Genomic_DNA"/>
</dbReference>
<accession>A0ABR2F5U0</accession>
<reference evidence="2 3" key="1">
    <citation type="journal article" date="2024" name="G3 (Bethesda)">
        <title>Genome assembly of Hibiscus sabdariffa L. provides insights into metabolisms of medicinal natural products.</title>
        <authorList>
            <person name="Kim T."/>
        </authorList>
    </citation>
    <scope>NUCLEOTIDE SEQUENCE [LARGE SCALE GENOMIC DNA]</scope>
    <source>
        <strain evidence="2">TK-2024</strain>
        <tissue evidence="2">Old leaves</tissue>
    </source>
</reference>
<evidence type="ECO:0000313" key="3">
    <source>
        <dbReference type="Proteomes" id="UP001472677"/>
    </source>
</evidence>
<evidence type="ECO:0000256" key="1">
    <source>
        <dbReference type="SAM" id="MobiDB-lite"/>
    </source>
</evidence>
<protein>
    <submittedName>
        <fullName evidence="2">Uncharacterized protein</fullName>
    </submittedName>
</protein>
<feature type="region of interest" description="Disordered" evidence="1">
    <location>
        <begin position="1"/>
        <end position="45"/>
    </location>
</feature>
<name>A0ABR2F5U0_9ROSI</name>
<feature type="compositionally biased region" description="Basic and acidic residues" evidence="1">
    <location>
        <begin position="9"/>
        <end position="19"/>
    </location>
</feature>
<gene>
    <name evidence="2" type="ORF">V6N12_028447</name>
</gene>
<dbReference type="PANTHER" id="PTHR34046:SF7">
    <property type="entry name" value="DUF740 FAMILY PROTEIN"/>
    <property type="match status" value="1"/>
</dbReference>
<organism evidence="2 3">
    <name type="scientific">Hibiscus sabdariffa</name>
    <name type="common">roselle</name>
    <dbReference type="NCBI Taxonomy" id="183260"/>
    <lineage>
        <taxon>Eukaryota</taxon>
        <taxon>Viridiplantae</taxon>
        <taxon>Streptophyta</taxon>
        <taxon>Embryophyta</taxon>
        <taxon>Tracheophyta</taxon>
        <taxon>Spermatophyta</taxon>
        <taxon>Magnoliopsida</taxon>
        <taxon>eudicotyledons</taxon>
        <taxon>Gunneridae</taxon>
        <taxon>Pentapetalae</taxon>
        <taxon>rosids</taxon>
        <taxon>malvids</taxon>
        <taxon>Malvales</taxon>
        <taxon>Malvaceae</taxon>
        <taxon>Malvoideae</taxon>
        <taxon>Hibiscus</taxon>
    </lineage>
</organism>
<proteinExistence type="predicted"/>
<dbReference type="Proteomes" id="UP001472677">
    <property type="component" value="Unassembled WGS sequence"/>
</dbReference>
<keyword evidence="3" id="KW-1185">Reference proteome</keyword>
<evidence type="ECO:0000313" key="2">
    <source>
        <dbReference type="EMBL" id="KAK8572392.1"/>
    </source>
</evidence>
<comment type="caution">
    <text evidence="2">The sequence shown here is derived from an EMBL/GenBank/DDBJ whole genome shotgun (WGS) entry which is preliminary data.</text>
</comment>